<accession>A0ABU5T2L5</accession>
<dbReference type="CDD" id="cd06267">
    <property type="entry name" value="PBP1_LacI_sugar_binding-like"/>
    <property type="match status" value="1"/>
</dbReference>
<dbReference type="InterPro" id="IPR000843">
    <property type="entry name" value="HTH_LacI"/>
</dbReference>
<dbReference type="GO" id="GO:0003677">
    <property type="term" value="F:DNA binding"/>
    <property type="evidence" value="ECO:0007669"/>
    <property type="project" value="UniProtKB-KW"/>
</dbReference>
<dbReference type="InterPro" id="IPR010982">
    <property type="entry name" value="Lambda_DNA-bd_dom_sf"/>
</dbReference>
<dbReference type="Gene3D" id="3.40.50.2300">
    <property type="match status" value="2"/>
</dbReference>
<dbReference type="InterPro" id="IPR028082">
    <property type="entry name" value="Peripla_BP_I"/>
</dbReference>
<evidence type="ECO:0000256" key="3">
    <source>
        <dbReference type="ARBA" id="ARBA00023163"/>
    </source>
</evidence>
<sequence>MVAMPHLPTPAKPTATRKDVARLAGVSTAVVSYVVNGGPKRVSPATEAKVREAIAVLGYRPNAAARALKLGSSEMLGMVVPDMTSPFFATLAHAVEEAAAARGYALLMVNSGGSLAAERRAVEHLASRRVDGVFLSSVLFEPDLRELEAVEIPAVLLNHSTESPGFDSVGVDFVQAGRDAVDHLVSHGHRNIGLVMGISTSGDLDGREAGWRMGLERAGLPIGPVMRQHFDRDGGYQAGKWLLNSSERPTAVFASSDLIAVGLLRAFHEGGVRVPEDVAIVSFDGLAESEYCWPPLTTLAQPVEEMAQAAVEALVGGGGHKSNRRFSATLVRRASCGCAAP</sequence>
<dbReference type="EMBL" id="JAYGGQ010000001">
    <property type="protein sequence ID" value="MEA5453815.1"/>
    <property type="molecule type" value="Genomic_DNA"/>
</dbReference>
<evidence type="ECO:0000313" key="6">
    <source>
        <dbReference type="Proteomes" id="UP001304769"/>
    </source>
</evidence>
<protein>
    <submittedName>
        <fullName evidence="5">LacI family DNA-binding transcriptional regulator</fullName>
    </submittedName>
</protein>
<dbReference type="InterPro" id="IPR046335">
    <property type="entry name" value="LacI/GalR-like_sensor"/>
</dbReference>
<gene>
    <name evidence="5" type="ORF">SPF06_03685</name>
</gene>
<dbReference type="PANTHER" id="PTHR30146:SF109">
    <property type="entry name" value="HTH-TYPE TRANSCRIPTIONAL REGULATOR GALS"/>
    <property type="match status" value="1"/>
</dbReference>
<name>A0ABU5T2L5_9MICC</name>
<feature type="domain" description="HTH lacI-type" evidence="4">
    <location>
        <begin position="15"/>
        <end position="70"/>
    </location>
</feature>
<dbReference type="SMART" id="SM00354">
    <property type="entry name" value="HTH_LACI"/>
    <property type="match status" value="1"/>
</dbReference>
<proteinExistence type="predicted"/>
<dbReference type="Proteomes" id="UP001304769">
    <property type="component" value="Unassembled WGS sequence"/>
</dbReference>
<dbReference type="RefSeq" id="WP_323277564.1">
    <property type="nucleotide sequence ID" value="NZ_JAYGGQ010000001.1"/>
</dbReference>
<reference evidence="5 6" key="1">
    <citation type="submission" date="2023-12" db="EMBL/GenBank/DDBJ databases">
        <title>Sinomonas terricola sp. nov, isolated from litchi orchard soil in Guangdong, PR China.</title>
        <authorList>
            <person name="Jiaxin W."/>
            <person name="Yang Z."/>
            <person name="Honghui Z."/>
        </authorList>
    </citation>
    <scope>NUCLEOTIDE SEQUENCE [LARGE SCALE GENOMIC DNA]</scope>
    <source>
        <strain evidence="5 6">JGH33</strain>
    </source>
</reference>
<dbReference type="Pfam" id="PF13377">
    <property type="entry name" value="Peripla_BP_3"/>
    <property type="match status" value="1"/>
</dbReference>
<organism evidence="5 6">
    <name type="scientific">Sinomonas terricola</name>
    <dbReference type="NCBI Taxonomy" id="3110330"/>
    <lineage>
        <taxon>Bacteria</taxon>
        <taxon>Bacillati</taxon>
        <taxon>Actinomycetota</taxon>
        <taxon>Actinomycetes</taxon>
        <taxon>Micrococcales</taxon>
        <taxon>Micrococcaceae</taxon>
        <taxon>Sinomonas</taxon>
    </lineage>
</organism>
<evidence type="ECO:0000256" key="1">
    <source>
        <dbReference type="ARBA" id="ARBA00023015"/>
    </source>
</evidence>
<dbReference type="SUPFAM" id="SSF53822">
    <property type="entry name" value="Periplasmic binding protein-like I"/>
    <property type="match status" value="1"/>
</dbReference>
<dbReference type="Gene3D" id="1.10.260.40">
    <property type="entry name" value="lambda repressor-like DNA-binding domains"/>
    <property type="match status" value="1"/>
</dbReference>
<keyword evidence="3" id="KW-0804">Transcription</keyword>
<evidence type="ECO:0000313" key="5">
    <source>
        <dbReference type="EMBL" id="MEA5453815.1"/>
    </source>
</evidence>
<keyword evidence="1" id="KW-0805">Transcription regulation</keyword>
<evidence type="ECO:0000259" key="4">
    <source>
        <dbReference type="PROSITE" id="PS50932"/>
    </source>
</evidence>
<comment type="caution">
    <text evidence="5">The sequence shown here is derived from an EMBL/GenBank/DDBJ whole genome shotgun (WGS) entry which is preliminary data.</text>
</comment>
<dbReference type="Pfam" id="PF00356">
    <property type="entry name" value="LacI"/>
    <property type="match status" value="1"/>
</dbReference>
<dbReference type="PANTHER" id="PTHR30146">
    <property type="entry name" value="LACI-RELATED TRANSCRIPTIONAL REPRESSOR"/>
    <property type="match status" value="1"/>
</dbReference>
<dbReference type="PROSITE" id="PS50932">
    <property type="entry name" value="HTH_LACI_2"/>
    <property type="match status" value="1"/>
</dbReference>
<keyword evidence="2 5" id="KW-0238">DNA-binding</keyword>
<dbReference type="CDD" id="cd01392">
    <property type="entry name" value="HTH_LacI"/>
    <property type="match status" value="1"/>
</dbReference>
<keyword evidence="6" id="KW-1185">Reference proteome</keyword>
<evidence type="ECO:0000256" key="2">
    <source>
        <dbReference type="ARBA" id="ARBA00023125"/>
    </source>
</evidence>
<dbReference type="SUPFAM" id="SSF47413">
    <property type="entry name" value="lambda repressor-like DNA-binding domains"/>
    <property type="match status" value="1"/>
</dbReference>